<accession>T0K4S8</accession>
<evidence type="ECO:0000256" key="1">
    <source>
        <dbReference type="SAM" id="MobiDB-lite"/>
    </source>
</evidence>
<feature type="region of interest" description="Disordered" evidence="1">
    <location>
        <begin position="1"/>
        <end position="54"/>
    </location>
</feature>
<feature type="compositionally biased region" description="Low complexity" evidence="1">
    <location>
        <begin position="21"/>
        <end position="34"/>
    </location>
</feature>
<protein>
    <submittedName>
        <fullName evidence="2">Uncharacterized protein</fullName>
    </submittedName>
</protein>
<sequence>MSFRVRNPDPSTSACGPELETASSSTTQGTSAITYSQGSNLTTHTHRSLRPASGLVRARREVFVQPAANGPMPTSPVSLVGIKWAPRESPAEVENAEGCN</sequence>
<name>T0K4S8_COLGC</name>
<dbReference type="EMBL" id="AMYD01002040">
    <property type="protein sequence ID" value="EQB50462.1"/>
    <property type="molecule type" value="Genomic_DNA"/>
</dbReference>
<evidence type="ECO:0000313" key="2">
    <source>
        <dbReference type="EMBL" id="EQB50462.1"/>
    </source>
</evidence>
<dbReference type="Proteomes" id="UP000015530">
    <property type="component" value="Unassembled WGS sequence"/>
</dbReference>
<organism evidence="2 3">
    <name type="scientific">Colletotrichum gloeosporioides (strain Cg-14)</name>
    <name type="common">Anthracnose fungus</name>
    <name type="synonym">Glomerella cingulata</name>
    <dbReference type="NCBI Taxonomy" id="1237896"/>
    <lineage>
        <taxon>Eukaryota</taxon>
        <taxon>Fungi</taxon>
        <taxon>Dikarya</taxon>
        <taxon>Ascomycota</taxon>
        <taxon>Pezizomycotina</taxon>
        <taxon>Sordariomycetes</taxon>
        <taxon>Hypocreomycetidae</taxon>
        <taxon>Glomerellales</taxon>
        <taxon>Glomerellaceae</taxon>
        <taxon>Colletotrichum</taxon>
        <taxon>Colletotrichum gloeosporioides species complex</taxon>
    </lineage>
</organism>
<evidence type="ECO:0000313" key="3">
    <source>
        <dbReference type="Proteomes" id="UP000015530"/>
    </source>
</evidence>
<comment type="caution">
    <text evidence="2">The sequence shown here is derived from an EMBL/GenBank/DDBJ whole genome shotgun (WGS) entry which is preliminary data.</text>
</comment>
<dbReference type="AlphaFoldDB" id="T0K4S8"/>
<proteinExistence type="predicted"/>
<dbReference type="HOGENOM" id="CLU_2305871_0_0_1"/>
<gene>
    <name evidence="2" type="ORF">CGLO_10100</name>
</gene>
<reference evidence="3" key="1">
    <citation type="journal article" date="2013" name="Mol. Plant Microbe Interact.">
        <title>Global aspects of pacC regulation of pathogenicity genes in Colletotrichum gloeosporioides as revealed by transcriptome analysis.</title>
        <authorList>
            <person name="Alkan N."/>
            <person name="Meng X."/>
            <person name="Friedlander G."/>
            <person name="Reuveni E."/>
            <person name="Sukno S."/>
            <person name="Sherman A."/>
            <person name="Thon M."/>
            <person name="Fluhr R."/>
            <person name="Prusky D."/>
        </authorList>
    </citation>
    <scope>NUCLEOTIDE SEQUENCE [LARGE SCALE GENOMIC DNA]</scope>
    <source>
        <strain evidence="3">Cg-14</strain>
    </source>
</reference>